<dbReference type="GO" id="GO:0031966">
    <property type="term" value="C:mitochondrial membrane"/>
    <property type="evidence" value="ECO:0007669"/>
    <property type="project" value="UniProtKB-SubCell"/>
</dbReference>
<sequence>MPQMNPIWWFTLFAMFIFILLMTNSLNFFYKNYKTSYLTSKNKLNNNFKNWKW</sequence>
<reference evidence="14" key="1">
    <citation type="submission" date="2021-05" db="EMBL/GenBank/DDBJ databases">
        <title>Mitochondrial genomes within bark lice (Insecta: Psocodea: Psocomorpha) reveal novel gene rearrangements containing phylogenetic signal.</title>
        <authorList>
            <person name="Saenz Manchola O.F."/>
            <person name="Virrueta Herrera S."/>
            <person name="D'alessio L.M."/>
            <person name="Yoshizawa K."/>
            <person name="Garcia Aldrete A.N."/>
            <person name="Johnson K.P."/>
        </authorList>
    </citation>
    <scope>NUCLEOTIDE SEQUENCE</scope>
</reference>
<evidence type="ECO:0000256" key="8">
    <source>
        <dbReference type="ARBA" id="ARBA00022989"/>
    </source>
</evidence>
<feature type="transmembrane region" description="Helical" evidence="13">
    <location>
        <begin position="6"/>
        <end position="30"/>
    </location>
</feature>
<evidence type="ECO:0000256" key="9">
    <source>
        <dbReference type="ARBA" id="ARBA00023065"/>
    </source>
</evidence>
<evidence type="ECO:0000256" key="1">
    <source>
        <dbReference type="ARBA" id="ARBA00004304"/>
    </source>
</evidence>
<evidence type="ECO:0000256" key="7">
    <source>
        <dbReference type="ARBA" id="ARBA00022781"/>
    </source>
</evidence>
<dbReference type="Pfam" id="PF00895">
    <property type="entry name" value="ATP-synt_8"/>
    <property type="match status" value="1"/>
</dbReference>
<evidence type="ECO:0000256" key="6">
    <source>
        <dbReference type="ARBA" id="ARBA00022692"/>
    </source>
</evidence>
<keyword evidence="11 13" id="KW-0472">Membrane</keyword>
<keyword evidence="6 12" id="KW-0812">Transmembrane</keyword>
<name>A0A8K1ZFH2_9NEOP</name>
<accession>A0A8K1ZFH2</accession>
<gene>
    <name evidence="14" type="primary">ATP8</name>
</gene>
<keyword evidence="10 12" id="KW-0496">Mitochondrion</keyword>
<dbReference type="EMBL" id="MZ274190">
    <property type="protein sequence ID" value="UGS80272.1"/>
    <property type="molecule type" value="Genomic_DNA"/>
</dbReference>
<evidence type="ECO:0000256" key="4">
    <source>
        <dbReference type="ARBA" id="ARBA00022448"/>
    </source>
</evidence>
<protein>
    <recommendedName>
        <fullName evidence="12">ATP synthase complex subunit 8</fullName>
    </recommendedName>
</protein>
<dbReference type="GO" id="GO:0045259">
    <property type="term" value="C:proton-transporting ATP synthase complex"/>
    <property type="evidence" value="ECO:0007669"/>
    <property type="project" value="UniProtKB-KW"/>
</dbReference>
<dbReference type="GO" id="GO:0015078">
    <property type="term" value="F:proton transmembrane transporter activity"/>
    <property type="evidence" value="ECO:0007669"/>
    <property type="project" value="InterPro"/>
</dbReference>
<keyword evidence="7 12" id="KW-0375">Hydrogen ion transport</keyword>
<evidence type="ECO:0000256" key="13">
    <source>
        <dbReference type="SAM" id="Phobius"/>
    </source>
</evidence>
<keyword evidence="8 13" id="KW-1133">Transmembrane helix</keyword>
<keyword evidence="4 12" id="KW-0813">Transport</keyword>
<proteinExistence type="inferred from homology"/>
<evidence type="ECO:0000256" key="2">
    <source>
        <dbReference type="ARBA" id="ARBA00008892"/>
    </source>
</evidence>
<evidence type="ECO:0000256" key="10">
    <source>
        <dbReference type="ARBA" id="ARBA00023128"/>
    </source>
</evidence>
<dbReference type="AlphaFoldDB" id="A0A8K1ZFH2"/>
<keyword evidence="9 12" id="KW-0406">Ion transport</keyword>
<keyword evidence="5 12" id="KW-0138">CF(0)</keyword>
<comment type="subunit">
    <text evidence="3">F-type ATPases have 2 components, CF(1) - the catalytic core - and CF(0) - the membrane proton channel.</text>
</comment>
<comment type="similarity">
    <text evidence="2 12">Belongs to the ATPase protein 8 family.</text>
</comment>
<organism evidence="14">
    <name type="scientific">Notolachesilla sp. GRA1sp1LA</name>
    <dbReference type="NCBI Taxonomy" id="2597028"/>
    <lineage>
        <taxon>Eukaryota</taxon>
        <taxon>Metazoa</taxon>
        <taxon>Ecdysozoa</taxon>
        <taxon>Arthropoda</taxon>
        <taxon>Hexapoda</taxon>
        <taxon>Insecta</taxon>
        <taxon>Pterygota</taxon>
        <taxon>Neoptera</taxon>
        <taxon>Paraneoptera</taxon>
        <taxon>Psocodea</taxon>
        <taxon>Psocomorpha</taxon>
        <taxon>Homilopsocidea</taxon>
        <taxon>Lachesilloidea</taxon>
        <taxon>Lachesillidae</taxon>
        <taxon>Notolachesilla</taxon>
    </lineage>
</organism>
<evidence type="ECO:0000256" key="11">
    <source>
        <dbReference type="ARBA" id="ARBA00023136"/>
    </source>
</evidence>
<evidence type="ECO:0000256" key="3">
    <source>
        <dbReference type="ARBA" id="ARBA00011291"/>
    </source>
</evidence>
<comment type="subcellular location">
    <subcellularLocation>
        <location evidence="1 12">Mitochondrion membrane</location>
        <topology evidence="1 12">Single-pass membrane protein</topology>
    </subcellularLocation>
</comment>
<dbReference type="GO" id="GO:0015986">
    <property type="term" value="P:proton motive force-driven ATP synthesis"/>
    <property type="evidence" value="ECO:0007669"/>
    <property type="project" value="InterPro"/>
</dbReference>
<evidence type="ECO:0000256" key="12">
    <source>
        <dbReference type="RuleBase" id="RU003661"/>
    </source>
</evidence>
<evidence type="ECO:0000313" key="14">
    <source>
        <dbReference type="EMBL" id="UGS80272.1"/>
    </source>
</evidence>
<evidence type="ECO:0000256" key="5">
    <source>
        <dbReference type="ARBA" id="ARBA00022547"/>
    </source>
</evidence>
<geneLocation type="mitochondrion" evidence="14"/>
<dbReference type="InterPro" id="IPR001421">
    <property type="entry name" value="ATP8_metazoa"/>
</dbReference>